<accession>A0ABP8U1T3</accession>
<name>A0ABP8U1T3_9ACTN</name>
<comment type="caution">
    <text evidence="3">The sequence shown here is derived from an EMBL/GenBank/DDBJ whole genome shotgun (WGS) entry which is preliminary data.</text>
</comment>
<dbReference type="InterPro" id="IPR006311">
    <property type="entry name" value="TAT_signal"/>
</dbReference>
<dbReference type="Proteomes" id="UP001501442">
    <property type="component" value="Unassembled WGS sequence"/>
</dbReference>
<keyword evidence="1" id="KW-0732">Signal</keyword>
<sequence length="210" mass="22308">MSRSRRTAIGVAVLSAALVGPLGAAAQASAAPAPAKVSAASAPAQVQIQAGKQLSIKRQMQQRDWWCVPAVVRAMLSMHRSGSRLPTQSQLAGHMHTTKKNGTTSRAALQTLNQVAGRHIYDFNTAGSSSRLLSEIKASINRKHGVYASVWSNHTPWQKGGSKEGHAILAYGYSGNTIFWWDPADNSNHKASAAASYSALKARGMTFVTG</sequence>
<dbReference type="Pfam" id="PF13529">
    <property type="entry name" value="Peptidase_C39_2"/>
    <property type="match status" value="1"/>
</dbReference>
<protein>
    <recommendedName>
        <fullName evidence="2">Peptidase C39-like domain-containing protein</fullName>
    </recommendedName>
</protein>
<evidence type="ECO:0000256" key="1">
    <source>
        <dbReference type="SAM" id="SignalP"/>
    </source>
</evidence>
<gene>
    <name evidence="3" type="ORF">GCM10023196_000370</name>
</gene>
<feature type="signal peptide" evidence="1">
    <location>
        <begin position="1"/>
        <end position="30"/>
    </location>
</feature>
<dbReference type="EMBL" id="BAABHK010000001">
    <property type="protein sequence ID" value="GAA4619629.1"/>
    <property type="molecule type" value="Genomic_DNA"/>
</dbReference>
<dbReference type="Gene3D" id="3.90.70.10">
    <property type="entry name" value="Cysteine proteinases"/>
    <property type="match status" value="1"/>
</dbReference>
<dbReference type="PROSITE" id="PS51318">
    <property type="entry name" value="TAT"/>
    <property type="match status" value="1"/>
</dbReference>
<keyword evidence="4" id="KW-1185">Reference proteome</keyword>
<organism evidence="3 4">
    <name type="scientific">Actinoallomurus vinaceus</name>
    <dbReference type="NCBI Taxonomy" id="1080074"/>
    <lineage>
        <taxon>Bacteria</taxon>
        <taxon>Bacillati</taxon>
        <taxon>Actinomycetota</taxon>
        <taxon>Actinomycetes</taxon>
        <taxon>Streptosporangiales</taxon>
        <taxon>Thermomonosporaceae</taxon>
        <taxon>Actinoallomurus</taxon>
    </lineage>
</organism>
<dbReference type="RefSeq" id="WP_345428020.1">
    <property type="nucleotide sequence ID" value="NZ_BAABHK010000001.1"/>
</dbReference>
<feature type="chain" id="PRO_5046576850" description="Peptidase C39-like domain-containing protein" evidence="1">
    <location>
        <begin position="31"/>
        <end position="210"/>
    </location>
</feature>
<evidence type="ECO:0000259" key="2">
    <source>
        <dbReference type="Pfam" id="PF13529"/>
    </source>
</evidence>
<evidence type="ECO:0000313" key="4">
    <source>
        <dbReference type="Proteomes" id="UP001501442"/>
    </source>
</evidence>
<reference evidence="4" key="1">
    <citation type="journal article" date="2019" name="Int. J. Syst. Evol. Microbiol.">
        <title>The Global Catalogue of Microorganisms (GCM) 10K type strain sequencing project: providing services to taxonomists for standard genome sequencing and annotation.</title>
        <authorList>
            <consortium name="The Broad Institute Genomics Platform"/>
            <consortium name="The Broad Institute Genome Sequencing Center for Infectious Disease"/>
            <person name="Wu L."/>
            <person name="Ma J."/>
        </authorList>
    </citation>
    <scope>NUCLEOTIDE SEQUENCE [LARGE SCALE GENOMIC DNA]</scope>
    <source>
        <strain evidence="4">JCM 17939</strain>
    </source>
</reference>
<proteinExistence type="predicted"/>
<dbReference type="InterPro" id="IPR039564">
    <property type="entry name" value="Peptidase_C39-like"/>
</dbReference>
<feature type="domain" description="Peptidase C39-like" evidence="2">
    <location>
        <begin position="56"/>
        <end position="184"/>
    </location>
</feature>
<evidence type="ECO:0000313" key="3">
    <source>
        <dbReference type="EMBL" id="GAA4619629.1"/>
    </source>
</evidence>